<feature type="transmembrane region" description="Helical" evidence="8">
    <location>
        <begin position="166"/>
        <end position="185"/>
    </location>
</feature>
<gene>
    <name evidence="9" type="ORF">PMNZ_657</name>
</gene>
<evidence type="ECO:0000256" key="7">
    <source>
        <dbReference type="ARBA" id="ARBA00023136"/>
    </source>
</evidence>
<keyword evidence="6" id="KW-0406">Ion transport</keyword>
<dbReference type="InterPro" id="IPR003445">
    <property type="entry name" value="Cat_transpt"/>
</dbReference>
<dbReference type="GO" id="GO:0005886">
    <property type="term" value="C:plasma membrane"/>
    <property type="evidence" value="ECO:0007669"/>
    <property type="project" value="UniProtKB-SubCell"/>
</dbReference>
<feature type="transmembrane region" description="Helical" evidence="8">
    <location>
        <begin position="132"/>
        <end position="154"/>
    </location>
</feature>
<feature type="transmembrane region" description="Helical" evidence="8">
    <location>
        <begin position="197"/>
        <end position="216"/>
    </location>
</feature>
<proteinExistence type="predicted"/>
<keyword evidence="5 8" id="KW-1133">Transmembrane helix</keyword>
<sequence>MPLHTILERSRQWQRQMTVPQFGLIAGGLLITIGTLVMVTPFCSKDTVGVWEAFFTVTSAVTVTGLSIINISDDLTPLGQGVLASLILTGGLGLMVIINFLQNFVQKGSGLRDRLDKGRALDEFGVGGIGPAFYQILITAAFLITLGTLLLYSFGFTDISNRGERLWASLFHCISAYNNAGFSLWADNLIRYRCNAVVNLVIGVLIICGGIGWRVTSDLWANRSRLSIKRLSLHTRIVLFTTLIYVIFGALGFLLAEMHNPRSIISDLDNKEQILVAMFQSVTTRTAGFSTIPLSQDLLSDPTLFLMMFMMFVGASPGGTGGGIKTTTFMILMSATYSTLKGQKDVVVFGRQLSDKILLKAIGVTVSSLLFVLLMAFILTFEVSYQSNVSNPDHISFLEKLFTCISAFGTVGLDIGVTSKLSPLGQSVLMFSMFVGRLGIMLSLNVLMTSQQQSRIAYPREEIYV</sequence>
<accession>A0A385I0X9</accession>
<evidence type="ECO:0000256" key="1">
    <source>
        <dbReference type="ARBA" id="ARBA00004651"/>
    </source>
</evidence>
<feature type="transmembrane region" description="Helical" evidence="8">
    <location>
        <begin position="237"/>
        <end position="256"/>
    </location>
</feature>
<feature type="transmembrane region" description="Helical" evidence="8">
    <location>
        <begin position="304"/>
        <end position="324"/>
    </location>
</feature>
<geneLocation type="plastid" evidence="9"/>
<feature type="transmembrane region" description="Helical" evidence="8">
    <location>
        <begin position="48"/>
        <end position="69"/>
    </location>
</feature>
<evidence type="ECO:0000256" key="8">
    <source>
        <dbReference type="SAM" id="Phobius"/>
    </source>
</evidence>
<protein>
    <submittedName>
        <fullName evidence="9">Putative sodium transporter</fullName>
    </submittedName>
</protein>
<evidence type="ECO:0000256" key="5">
    <source>
        <dbReference type="ARBA" id="ARBA00022989"/>
    </source>
</evidence>
<name>A0A385I0X9_9EUKA</name>
<dbReference type="EMBL" id="MG976688">
    <property type="protein sequence ID" value="AXY63581.1"/>
    <property type="molecule type" value="Genomic_DNA"/>
</dbReference>
<keyword evidence="4 8" id="KW-0812">Transmembrane</keyword>
<dbReference type="PANTHER" id="PTHR32024">
    <property type="entry name" value="TRK SYSTEM POTASSIUM UPTAKE PROTEIN TRKG-RELATED"/>
    <property type="match status" value="1"/>
</dbReference>
<evidence type="ECO:0000256" key="6">
    <source>
        <dbReference type="ARBA" id="ARBA00023065"/>
    </source>
</evidence>
<reference evidence="9" key="1">
    <citation type="submission" date="2018-02" db="EMBL/GenBank/DDBJ databases">
        <title>Genome reduction pattern in chromatophore genome of Paulinella.</title>
        <authorList>
            <person name="Lhee D."/>
            <person name="Yoon H.S."/>
        </authorList>
    </citation>
    <scope>NUCLEOTIDE SEQUENCE</scope>
    <source>
        <strain evidence="9">NZ27</strain>
    </source>
</reference>
<feature type="transmembrane region" description="Helical" evidence="8">
    <location>
        <begin position="21"/>
        <end position="42"/>
    </location>
</feature>
<dbReference type="PANTHER" id="PTHR32024:SF1">
    <property type="entry name" value="KTR SYSTEM POTASSIUM UPTAKE PROTEIN B"/>
    <property type="match status" value="1"/>
</dbReference>
<evidence type="ECO:0000256" key="2">
    <source>
        <dbReference type="ARBA" id="ARBA00022448"/>
    </source>
</evidence>
<evidence type="ECO:0000256" key="4">
    <source>
        <dbReference type="ARBA" id="ARBA00022692"/>
    </source>
</evidence>
<keyword evidence="7 8" id="KW-0472">Membrane</keyword>
<feature type="transmembrane region" description="Helical" evidence="8">
    <location>
        <begin position="428"/>
        <end position="448"/>
    </location>
</feature>
<keyword evidence="3" id="KW-1003">Cell membrane</keyword>
<dbReference type="AlphaFoldDB" id="A0A385I0X9"/>
<dbReference type="GO" id="GO:0030001">
    <property type="term" value="P:metal ion transport"/>
    <property type="evidence" value="ECO:0007669"/>
    <property type="project" value="UniProtKB-ARBA"/>
</dbReference>
<keyword evidence="2" id="KW-0813">Transport</keyword>
<keyword evidence="9" id="KW-0934">Plastid</keyword>
<evidence type="ECO:0000313" key="9">
    <source>
        <dbReference type="EMBL" id="AXY63581.1"/>
    </source>
</evidence>
<organism evidence="9">
    <name type="scientific">Paulinella micropora</name>
    <dbReference type="NCBI Taxonomy" id="1928728"/>
    <lineage>
        <taxon>Eukaryota</taxon>
        <taxon>Sar</taxon>
        <taxon>Rhizaria</taxon>
        <taxon>Cercozoa</taxon>
        <taxon>Imbricatea</taxon>
        <taxon>Silicofilosea</taxon>
        <taxon>Euglyphida</taxon>
        <taxon>Paulinellidae</taxon>
        <taxon>Paulinella</taxon>
    </lineage>
</organism>
<feature type="transmembrane region" description="Helical" evidence="8">
    <location>
        <begin position="81"/>
        <end position="101"/>
    </location>
</feature>
<comment type="subcellular location">
    <subcellularLocation>
        <location evidence="1">Cell membrane</location>
        <topology evidence="1">Multi-pass membrane protein</topology>
    </subcellularLocation>
</comment>
<evidence type="ECO:0000256" key="3">
    <source>
        <dbReference type="ARBA" id="ARBA00022475"/>
    </source>
</evidence>
<dbReference type="GO" id="GO:0008324">
    <property type="term" value="F:monoatomic cation transmembrane transporter activity"/>
    <property type="evidence" value="ECO:0007669"/>
    <property type="project" value="InterPro"/>
</dbReference>
<feature type="transmembrane region" description="Helical" evidence="8">
    <location>
        <begin position="357"/>
        <end position="381"/>
    </location>
</feature>
<dbReference type="Pfam" id="PF02386">
    <property type="entry name" value="TrkH"/>
    <property type="match status" value="1"/>
</dbReference>